<accession>A0A7U7GEW2</accession>
<sequence>MDTRFRGYDELTGLAEDEEKRREEKRREEKRREEKILAFTPLSNDAKGENFSF</sequence>
<dbReference type="AlphaFoldDB" id="A0A7U7GEW2"/>
<protein>
    <submittedName>
        <fullName evidence="2">Uncharacterized protein</fullName>
    </submittedName>
</protein>
<dbReference type="Proteomes" id="UP000019184">
    <property type="component" value="Unassembled WGS sequence"/>
</dbReference>
<name>A0A7U7GEW2_9GAMM</name>
<comment type="caution">
    <text evidence="2">The sequence shown here is derived from an EMBL/GenBank/DDBJ whole genome shotgun (WGS) entry which is preliminary data.</text>
</comment>
<keyword evidence="3" id="KW-1185">Reference proteome</keyword>
<evidence type="ECO:0000313" key="3">
    <source>
        <dbReference type="Proteomes" id="UP000019184"/>
    </source>
</evidence>
<evidence type="ECO:0000313" key="2">
    <source>
        <dbReference type="EMBL" id="CDH47037.1"/>
    </source>
</evidence>
<proteinExistence type="predicted"/>
<feature type="compositionally biased region" description="Basic and acidic residues" evidence="1">
    <location>
        <begin position="18"/>
        <end position="32"/>
    </location>
</feature>
<feature type="region of interest" description="Disordered" evidence="1">
    <location>
        <begin position="1"/>
        <end position="32"/>
    </location>
</feature>
<organism evidence="2 3">
    <name type="scientific">Candidatus Contendobacter odensis Run_B_J11</name>
    <dbReference type="NCBI Taxonomy" id="1400861"/>
    <lineage>
        <taxon>Bacteria</taxon>
        <taxon>Pseudomonadati</taxon>
        <taxon>Pseudomonadota</taxon>
        <taxon>Gammaproteobacteria</taxon>
        <taxon>Candidatus Competibacteraceae</taxon>
        <taxon>Candidatus Contendibacter</taxon>
    </lineage>
</organism>
<evidence type="ECO:0000256" key="1">
    <source>
        <dbReference type="SAM" id="MobiDB-lite"/>
    </source>
</evidence>
<dbReference type="EMBL" id="CBTK010000288">
    <property type="protein sequence ID" value="CDH47037.1"/>
    <property type="molecule type" value="Genomic_DNA"/>
</dbReference>
<reference evidence="2 3" key="1">
    <citation type="journal article" date="2014" name="ISME J.">
        <title>Candidatus Competibacter-lineage genomes retrieved from metagenomes reveal functional metabolic diversity.</title>
        <authorList>
            <person name="McIlroy S.J."/>
            <person name="Albertsen M."/>
            <person name="Andresen E.K."/>
            <person name="Saunders A.M."/>
            <person name="Kristiansen R."/>
            <person name="Stokholm-Bjerregaard M."/>
            <person name="Nielsen K.L."/>
            <person name="Nielsen P.H."/>
        </authorList>
    </citation>
    <scope>NUCLEOTIDE SEQUENCE [LARGE SCALE GENOMIC DNA]</scope>
    <source>
        <strain evidence="2 3">Run_B_J11</strain>
    </source>
</reference>
<gene>
    <name evidence="2" type="ORF">BN874_700002</name>
</gene>